<dbReference type="Proteomes" id="UP000242444">
    <property type="component" value="Unassembled WGS sequence"/>
</dbReference>
<keyword evidence="2" id="KW-1185">Reference proteome</keyword>
<dbReference type="EMBL" id="NKYE01000021">
    <property type="protein sequence ID" value="OZM70306.1"/>
    <property type="molecule type" value="Genomic_DNA"/>
</dbReference>
<evidence type="ECO:0000313" key="2">
    <source>
        <dbReference type="Proteomes" id="UP000242444"/>
    </source>
</evidence>
<dbReference type="AlphaFoldDB" id="A0A263CY98"/>
<comment type="caution">
    <text evidence="1">The sequence shown here is derived from an EMBL/GenBank/DDBJ whole genome shotgun (WGS) entry which is preliminary data.</text>
</comment>
<accession>A0A263CY98</accession>
<name>A0A263CY98_9PSEU</name>
<dbReference type="InParanoid" id="A0A263CY98"/>
<protein>
    <submittedName>
        <fullName evidence="1">Uncharacterized protein</fullName>
    </submittedName>
</protein>
<organism evidence="1 2">
    <name type="scientific">Amycolatopsis antarctica</name>
    <dbReference type="NCBI Taxonomy" id="1854586"/>
    <lineage>
        <taxon>Bacteria</taxon>
        <taxon>Bacillati</taxon>
        <taxon>Actinomycetota</taxon>
        <taxon>Actinomycetes</taxon>
        <taxon>Pseudonocardiales</taxon>
        <taxon>Pseudonocardiaceae</taxon>
        <taxon>Amycolatopsis</taxon>
    </lineage>
</organism>
<gene>
    <name evidence="1" type="ORF">CFN78_25595</name>
</gene>
<proteinExistence type="predicted"/>
<reference evidence="1 2" key="1">
    <citation type="submission" date="2017-07" db="EMBL/GenBank/DDBJ databases">
        <title>Amycolatopsis antarcticus sp. nov., isolated from the surface of an Antarcticus brown macroalga.</title>
        <authorList>
            <person name="Wang J."/>
            <person name="Leiva S."/>
            <person name="Huang J."/>
            <person name="Huang Y."/>
        </authorList>
    </citation>
    <scope>NUCLEOTIDE SEQUENCE [LARGE SCALE GENOMIC DNA]</scope>
    <source>
        <strain evidence="1 2">AU-G6</strain>
    </source>
</reference>
<evidence type="ECO:0000313" key="1">
    <source>
        <dbReference type="EMBL" id="OZM70306.1"/>
    </source>
</evidence>
<sequence length="104" mass="10700">MGNGRNTTIGGEVTCTNTQVVIKSPSSDTSVTVTRDGQVTVAAEGQTMQPVQNSGQWTPQAVQIDAKGLSVWTDDEGDIHPAVSVEGTVLCGVPPAPPTTTTGY</sequence>